<name>A0ABN1CCS5_9DEIO</name>
<sequence length="170" mass="18115">MTAEQTSPDSPAPLLYPEGMTRSDSSSTPANFPLSGFTDDLTRLMVQRGVTALEPRPDLAHGRTALLGLTERDVFTTQDLAFAFLGAADHRAAADAYRVDASAFQDTAGQRGAADVAQFARAAGELFDRYGVMALEFPAGSFLGFRATPQGMRFTVDGVQLTLRGTPVLP</sequence>
<dbReference type="EMBL" id="BAAADB010000028">
    <property type="protein sequence ID" value="GAA0516513.1"/>
    <property type="molecule type" value="Genomic_DNA"/>
</dbReference>
<evidence type="ECO:0000256" key="1">
    <source>
        <dbReference type="SAM" id="MobiDB-lite"/>
    </source>
</evidence>
<reference evidence="2 3" key="1">
    <citation type="journal article" date="2019" name="Int. J. Syst. Evol. Microbiol.">
        <title>The Global Catalogue of Microorganisms (GCM) 10K type strain sequencing project: providing services to taxonomists for standard genome sequencing and annotation.</title>
        <authorList>
            <consortium name="The Broad Institute Genomics Platform"/>
            <consortium name="The Broad Institute Genome Sequencing Center for Infectious Disease"/>
            <person name="Wu L."/>
            <person name="Ma J."/>
        </authorList>
    </citation>
    <scope>NUCLEOTIDE SEQUENCE [LARGE SCALE GENOMIC DNA]</scope>
    <source>
        <strain evidence="2 3">JCM 14368</strain>
    </source>
</reference>
<accession>A0ABN1CCS5</accession>
<keyword evidence="3" id="KW-1185">Reference proteome</keyword>
<feature type="region of interest" description="Disordered" evidence="1">
    <location>
        <begin position="1"/>
        <end position="34"/>
    </location>
</feature>
<organism evidence="2 3">
    <name type="scientific">Deinococcus depolymerans</name>
    <dbReference type="NCBI Taxonomy" id="392408"/>
    <lineage>
        <taxon>Bacteria</taxon>
        <taxon>Thermotogati</taxon>
        <taxon>Deinococcota</taxon>
        <taxon>Deinococci</taxon>
        <taxon>Deinococcales</taxon>
        <taxon>Deinococcaceae</taxon>
        <taxon>Deinococcus</taxon>
    </lineage>
</organism>
<gene>
    <name evidence="2" type="ORF">GCM10008937_25090</name>
</gene>
<dbReference type="Proteomes" id="UP001500191">
    <property type="component" value="Unassembled WGS sequence"/>
</dbReference>
<evidence type="ECO:0000313" key="2">
    <source>
        <dbReference type="EMBL" id="GAA0516513.1"/>
    </source>
</evidence>
<proteinExistence type="predicted"/>
<comment type="caution">
    <text evidence="2">The sequence shown here is derived from an EMBL/GenBank/DDBJ whole genome shotgun (WGS) entry which is preliminary data.</text>
</comment>
<evidence type="ECO:0000313" key="3">
    <source>
        <dbReference type="Proteomes" id="UP001500191"/>
    </source>
</evidence>
<protein>
    <submittedName>
        <fullName evidence="2">Uncharacterized protein</fullName>
    </submittedName>
</protein>